<dbReference type="InterPro" id="IPR000064">
    <property type="entry name" value="NLP_P60_dom"/>
</dbReference>
<gene>
    <name evidence="6" type="ORF">LMG8286_00674</name>
</gene>
<evidence type="ECO:0000313" key="7">
    <source>
        <dbReference type="Proteomes" id="UP000789359"/>
    </source>
</evidence>
<keyword evidence="7" id="KW-1185">Reference proteome</keyword>
<dbReference type="PROSITE" id="PS51257">
    <property type="entry name" value="PROKAR_LIPOPROTEIN"/>
    <property type="match status" value="1"/>
</dbReference>
<keyword evidence="3" id="KW-0788">Thiol protease</keyword>
<accession>A0ABN7K3D3</accession>
<dbReference type="RefSeq" id="WP_230056444.1">
    <property type="nucleotide sequence ID" value="NZ_CAJHOE010000001.1"/>
</dbReference>
<feature type="chain" id="PRO_5046099779" description="NlpC/P60 domain-containing protein" evidence="4">
    <location>
        <begin position="24"/>
        <end position="235"/>
    </location>
</feature>
<evidence type="ECO:0000256" key="4">
    <source>
        <dbReference type="SAM" id="SignalP"/>
    </source>
</evidence>
<comment type="caution">
    <text evidence="6">The sequence shown here is derived from an EMBL/GenBank/DDBJ whole genome shotgun (WGS) entry which is preliminary data.</text>
</comment>
<evidence type="ECO:0000259" key="5">
    <source>
        <dbReference type="Pfam" id="PF00877"/>
    </source>
</evidence>
<dbReference type="Gene3D" id="3.90.1720.10">
    <property type="entry name" value="endopeptidase domain like (from Nostoc punctiforme)"/>
    <property type="match status" value="1"/>
</dbReference>
<evidence type="ECO:0000256" key="3">
    <source>
        <dbReference type="ARBA" id="ARBA00022807"/>
    </source>
</evidence>
<evidence type="ECO:0000256" key="2">
    <source>
        <dbReference type="ARBA" id="ARBA00022801"/>
    </source>
</evidence>
<organism evidence="6 7">
    <name type="scientific">Campylobacter suis</name>
    <dbReference type="NCBI Taxonomy" id="2790657"/>
    <lineage>
        <taxon>Bacteria</taxon>
        <taxon>Pseudomonadati</taxon>
        <taxon>Campylobacterota</taxon>
        <taxon>Epsilonproteobacteria</taxon>
        <taxon>Campylobacterales</taxon>
        <taxon>Campylobacteraceae</taxon>
        <taxon>Campylobacter</taxon>
    </lineage>
</organism>
<keyword evidence="1" id="KW-0645">Protease</keyword>
<proteinExistence type="predicted"/>
<dbReference type="Pfam" id="PF00877">
    <property type="entry name" value="NLPC_P60"/>
    <property type="match status" value="1"/>
</dbReference>
<keyword evidence="2" id="KW-0378">Hydrolase</keyword>
<name>A0ABN7K3D3_9BACT</name>
<sequence>MKNLMFISVLAAFLLTGCSFFNAPKPNADETNATKIYQEKPVLGDFDSKEPNAAKKMILNTNDKFLLSKYVGKKTGYDCSSFVSIVNKDHLNLYYTEKDVMKFYDASGRKSKAIFNLYESKKLINFDMPTAGDLVFFANTIGSGVKKNKDKKNITHMGIVTQVFDDETIEFVHYTKGKIYRDYMNLAKKDTHKESDKNINSYVVKCKKNKVTCLASHRFAGYGKVNQDKMTKNRD</sequence>
<evidence type="ECO:0000256" key="1">
    <source>
        <dbReference type="ARBA" id="ARBA00022670"/>
    </source>
</evidence>
<feature type="domain" description="NlpC/P60" evidence="5">
    <location>
        <begin position="72"/>
        <end position="174"/>
    </location>
</feature>
<dbReference type="Proteomes" id="UP000789359">
    <property type="component" value="Unassembled WGS sequence"/>
</dbReference>
<protein>
    <recommendedName>
        <fullName evidence="5">NlpC/P60 domain-containing protein</fullName>
    </recommendedName>
</protein>
<feature type="signal peptide" evidence="4">
    <location>
        <begin position="1"/>
        <end position="23"/>
    </location>
</feature>
<dbReference type="EMBL" id="CAJHOE010000001">
    <property type="protein sequence ID" value="CAD7287044.1"/>
    <property type="molecule type" value="Genomic_DNA"/>
</dbReference>
<evidence type="ECO:0000313" key="6">
    <source>
        <dbReference type="EMBL" id="CAD7287044.1"/>
    </source>
</evidence>
<reference evidence="6 7" key="1">
    <citation type="submission" date="2020-11" db="EMBL/GenBank/DDBJ databases">
        <authorList>
            <person name="Peeters C."/>
        </authorList>
    </citation>
    <scope>NUCLEOTIDE SEQUENCE [LARGE SCALE GENOMIC DNA]</scope>
    <source>
        <strain evidence="6 7">LMG 8286</strain>
    </source>
</reference>
<keyword evidence="4" id="KW-0732">Signal</keyword>